<name>A0A1F6D6D4_HANXR</name>
<dbReference type="GO" id="GO:0015344">
    <property type="term" value="F:siderophore uptake transmembrane transporter activity"/>
    <property type="evidence" value="ECO:0007669"/>
    <property type="project" value="TreeGrafter"/>
</dbReference>
<protein>
    <submittedName>
        <fullName evidence="15">Uncharacterized protein</fullName>
    </submittedName>
</protein>
<dbReference type="AlphaFoldDB" id="A0A1F6D6D4"/>
<sequence>MGPERDHFGKYIVALAVLLLLGMCAAEALAQTTTGKVAGRVTDARTKEALPGASVTVVGTRLGAITDANGEYAILGLTPGSYRMKVSVVGYAAQEVPAQVTVDRTTTLDVALAVEAIQMGAVEVVGQRPVVERGISFTQQILTHEVMQAIPAPTSRIQDVIRTQVGVDFDNWGITIRGNSDQDVAFLQDGLRFNPRMFQRPFSSYAKSSTQEVQVLTGGFAPEYGQARAGVVNLVSKEPRKWLISADVRVSSPSLKHFGPNAYKEDYWQVTRYLSSAPTADQDQDGKPDFEGWDGWLARTKALNQNKFAGQTVSTAQQAKTIWLYQHRRVKKDGTVLFADGSNPGIKDPQGLLNVDGEELDYERTYDITVGGPLVKNRVGFLYTYRDERQPFAVFANPPYFTSKFHQGRLTFTPTMNTRLTLMGLRSRNSGSGIERNSGTTDNSAIKASTGNSLRAFGVRANGAWEAKALENEFLYKDWQVGASWRHALSARTFYETSFTTQRIRRSGVNSRIVDDRNVVAVYPDGKVEIYPGIARDTPLVSRSSGSVYYPETPEQKAWADAARARGAVVMHNGPNGWVYPGNTGRDILGLSSIGGNKDGRRNDSTWSRQSDLSATLTTQLLRRHEVKTGLSLQVSDAFQSDGTQVGHEYQFVAFRKHWSGALFAQDKMEYRSLIVNAGARLEFDRYAKHEDFHAWDPNDPASDWFWKDPRRGAFDPTNFEMEKAKAVRRPPTQWYFAPRLGLSYPITVSSKVYFNYGYFYRAPNMLEMYSIYQGEAGGTQPVYTGNPYMPALKQLQYEMGYEQGFFTSRPYAFKLSGNVYFKDAERDRYQRYLGFRAPPGRFAGWQPDNPYEQKDIRGLELSVQKQTGRWWIGSIGYDFNIAKTDRVWYNSVGFDQTEDPKALGLIYALGQVNGSRVEAVIDMRPIVRAHLAVYSPREWSKDLLKGGWELSMQYQWKRGQGFNYNPTNDPLLIGKLNQRWTAEKWLNLNLTKDFDVKGLRPQVYLDVSNLFDWAFPNLIGQSNMFTSDTDGYLGQGSSQVARYQKYMNEIIRRGQTPGEFIGEEGSADFRNFMPPRWWVGYTNRRDVYFGMRFEM</sequence>
<dbReference type="EMBL" id="MFKF01000019">
    <property type="protein sequence ID" value="OGG56999.1"/>
    <property type="molecule type" value="Genomic_DNA"/>
</dbReference>
<feature type="domain" description="TonB-dependent receptor plug" evidence="14">
    <location>
        <begin position="138"/>
        <end position="231"/>
    </location>
</feature>
<dbReference type="InterPro" id="IPR037066">
    <property type="entry name" value="Plug_dom_sf"/>
</dbReference>
<evidence type="ECO:0000256" key="8">
    <source>
        <dbReference type="ARBA" id="ARBA00023170"/>
    </source>
</evidence>
<keyword evidence="5 12" id="KW-0732">Signal</keyword>
<dbReference type="Gene3D" id="2.170.130.10">
    <property type="entry name" value="TonB-dependent receptor, plug domain"/>
    <property type="match status" value="1"/>
</dbReference>
<evidence type="ECO:0000256" key="4">
    <source>
        <dbReference type="ARBA" id="ARBA00022692"/>
    </source>
</evidence>
<evidence type="ECO:0000256" key="12">
    <source>
        <dbReference type="SAM" id="SignalP"/>
    </source>
</evidence>
<dbReference type="InterPro" id="IPR012910">
    <property type="entry name" value="Plug_dom"/>
</dbReference>
<evidence type="ECO:0000256" key="3">
    <source>
        <dbReference type="ARBA" id="ARBA00022452"/>
    </source>
</evidence>
<evidence type="ECO:0000256" key="10">
    <source>
        <dbReference type="RuleBase" id="RU003357"/>
    </source>
</evidence>
<comment type="caution">
    <text evidence="15">The sequence shown here is derived from an EMBL/GenBank/DDBJ whole genome shotgun (WGS) entry which is preliminary data.</text>
</comment>
<comment type="subcellular location">
    <subcellularLocation>
        <location evidence="1">Cell outer membrane</location>
        <topology evidence="1">Multi-pass membrane protein</topology>
    </subcellularLocation>
</comment>
<evidence type="ECO:0000313" key="15">
    <source>
        <dbReference type="EMBL" id="OGG56999.1"/>
    </source>
</evidence>
<keyword evidence="4" id="KW-0812">Transmembrane</keyword>
<keyword evidence="9" id="KW-0998">Cell outer membrane</keyword>
<feature type="signal peptide" evidence="12">
    <location>
        <begin position="1"/>
        <end position="30"/>
    </location>
</feature>
<feature type="domain" description="TonB-dependent receptor-like beta-barrel" evidence="13">
    <location>
        <begin position="577"/>
        <end position="1011"/>
    </location>
</feature>
<keyword evidence="2" id="KW-0813">Transport</keyword>
<dbReference type="Gene3D" id="2.60.40.1120">
    <property type="entry name" value="Carboxypeptidase-like, regulatory domain"/>
    <property type="match status" value="1"/>
</dbReference>
<dbReference type="Proteomes" id="UP000178606">
    <property type="component" value="Unassembled WGS sequence"/>
</dbReference>
<comment type="similarity">
    <text evidence="10">Belongs to the TonB-dependent receptor family.</text>
</comment>
<dbReference type="InterPro" id="IPR039426">
    <property type="entry name" value="TonB-dep_rcpt-like"/>
</dbReference>
<accession>A0A1F6D6D4</accession>
<evidence type="ECO:0000259" key="14">
    <source>
        <dbReference type="Pfam" id="PF07715"/>
    </source>
</evidence>
<dbReference type="InterPro" id="IPR036942">
    <property type="entry name" value="Beta-barrel_TonB_sf"/>
</dbReference>
<dbReference type="Pfam" id="PF00593">
    <property type="entry name" value="TonB_dep_Rec_b-barrel"/>
    <property type="match status" value="1"/>
</dbReference>
<feature type="region of interest" description="Disordered" evidence="11">
    <location>
        <begin position="427"/>
        <end position="447"/>
    </location>
</feature>
<proteinExistence type="inferred from homology"/>
<evidence type="ECO:0000256" key="11">
    <source>
        <dbReference type="SAM" id="MobiDB-lite"/>
    </source>
</evidence>
<dbReference type="SUPFAM" id="SSF49452">
    <property type="entry name" value="Starch-binding domain-like"/>
    <property type="match status" value="1"/>
</dbReference>
<evidence type="ECO:0000256" key="9">
    <source>
        <dbReference type="ARBA" id="ARBA00023237"/>
    </source>
</evidence>
<feature type="chain" id="PRO_5009523697" evidence="12">
    <location>
        <begin position="31"/>
        <end position="1096"/>
    </location>
</feature>
<dbReference type="InterPro" id="IPR000531">
    <property type="entry name" value="Beta-barrel_TonB"/>
</dbReference>
<dbReference type="GO" id="GO:0044718">
    <property type="term" value="P:siderophore transmembrane transport"/>
    <property type="evidence" value="ECO:0007669"/>
    <property type="project" value="TreeGrafter"/>
</dbReference>
<evidence type="ECO:0000256" key="5">
    <source>
        <dbReference type="ARBA" id="ARBA00022729"/>
    </source>
</evidence>
<keyword evidence="7 10" id="KW-0472">Membrane</keyword>
<reference evidence="15 16" key="1">
    <citation type="journal article" date="2016" name="Nat. Commun.">
        <title>Thousands of microbial genomes shed light on interconnected biogeochemical processes in an aquifer system.</title>
        <authorList>
            <person name="Anantharaman K."/>
            <person name="Brown C.T."/>
            <person name="Hug L.A."/>
            <person name="Sharon I."/>
            <person name="Castelle C.J."/>
            <person name="Probst A.J."/>
            <person name="Thomas B.C."/>
            <person name="Singh A."/>
            <person name="Wilkins M.J."/>
            <person name="Karaoz U."/>
            <person name="Brodie E.L."/>
            <person name="Williams K.H."/>
            <person name="Hubbard S.S."/>
            <person name="Banfield J.F."/>
        </authorList>
    </citation>
    <scope>NUCLEOTIDE SEQUENCE [LARGE SCALE GENOMIC DNA]</scope>
    <source>
        <strain evidence="16">RIFCSPLOWO2_12_FULL_64_10</strain>
    </source>
</reference>
<evidence type="ECO:0000256" key="2">
    <source>
        <dbReference type="ARBA" id="ARBA00022448"/>
    </source>
</evidence>
<organism evidence="15 16">
    <name type="scientific">Handelsmanbacteria sp. (strain RIFCSPLOWO2_12_FULL_64_10)</name>
    <dbReference type="NCBI Taxonomy" id="1817868"/>
    <lineage>
        <taxon>Bacteria</taxon>
        <taxon>Candidatus Handelsmaniibacteriota</taxon>
    </lineage>
</organism>
<dbReference type="PANTHER" id="PTHR30069:SF29">
    <property type="entry name" value="HEMOGLOBIN AND HEMOGLOBIN-HAPTOGLOBIN-BINDING PROTEIN 1-RELATED"/>
    <property type="match status" value="1"/>
</dbReference>
<evidence type="ECO:0000256" key="7">
    <source>
        <dbReference type="ARBA" id="ARBA00023136"/>
    </source>
</evidence>
<dbReference type="PANTHER" id="PTHR30069">
    <property type="entry name" value="TONB-DEPENDENT OUTER MEMBRANE RECEPTOR"/>
    <property type="match status" value="1"/>
</dbReference>
<keyword evidence="8" id="KW-0675">Receptor</keyword>
<dbReference type="GO" id="GO:0030246">
    <property type="term" value="F:carbohydrate binding"/>
    <property type="evidence" value="ECO:0007669"/>
    <property type="project" value="InterPro"/>
</dbReference>
<dbReference type="Gene3D" id="2.40.170.20">
    <property type="entry name" value="TonB-dependent receptor, beta-barrel domain"/>
    <property type="match status" value="1"/>
</dbReference>
<dbReference type="Pfam" id="PF07715">
    <property type="entry name" value="Plug"/>
    <property type="match status" value="1"/>
</dbReference>
<gene>
    <name evidence="15" type="ORF">A3F84_05360</name>
</gene>
<dbReference type="GO" id="GO:0009279">
    <property type="term" value="C:cell outer membrane"/>
    <property type="evidence" value="ECO:0007669"/>
    <property type="project" value="UniProtKB-SubCell"/>
</dbReference>
<evidence type="ECO:0000256" key="6">
    <source>
        <dbReference type="ARBA" id="ARBA00023077"/>
    </source>
</evidence>
<evidence type="ECO:0000313" key="16">
    <source>
        <dbReference type="Proteomes" id="UP000178606"/>
    </source>
</evidence>
<evidence type="ECO:0000256" key="1">
    <source>
        <dbReference type="ARBA" id="ARBA00004571"/>
    </source>
</evidence>
<dbReference type="SUPFAM" id="SSF56935">
    <property type="entry name" value="Porins"/>
    <property type="match status" value="1"/>
</dbReference>
<evidence type="ECO:0000259" key="13">
    <source>
        <dbReference type="Pfam" id="PF00593"/>
    </source>
</evidence>
<keyword evidence="3" id="KW-1134">Transmembrane beta strand</keyword>
<dbReference type="Pfam" id="PF13715">
    <property type="entry name" value="CarbopepD_reg_2"/>
    <property type="match status" value="1"/>
</dbReference>
<keyword evidence="6 10" id="KW-0798">TonB box</keyword>
<dbReference type="InterPro" id="IPR013784">
    <property type="entry name" value="Carb-bd-like_fold"/>
</dbReference>